<name>A0A3Q7HLH5_SOLLC</name>
<evidence type="ECO:0000313" key="2">
    <source>
        <dbReference type="Proteomes" id="UP000004994"/>
    </source>
</evidence>
<dbReference type="InParanoid" id="A0A3Q7HLH5"/>
<dbReference type="Gramene" id="Solyc08g059717.1.1">
    <property type="protein sequence ID" value="Solyc08g059717.1.1"/>
    <property type="gene ID" value="Solyc08g059717.1"/>
</dbReference>
<organism evidence="1">
    <name type="scientific">Solanum lycopersicum</name>
    <name type="common">Tomato</name>
    <name type="synonym">Lycopersicon esculentum</name>
    <dbReference type="NCBI Taxonomy" id="4081"/>
    <lineage>
        <taxon>Eukaryota</taxon>
        <taxon>Viridiplantae</taxon>
        <taxon>Streptophyta</taxon>
        <taxon>Embryophyta</taxon>
        <taxon>Tracheophyta</taxon>
        <taxon>Spermatophyta</taxon>
        <taxon>Magnoliopsida</taxon>
        <taxon>eudicotyledons</taxon>
        <taxon>Gunneridae</taxon>
        <taxon>Pentapetalae</taxon>
        <taxon>asterids</taxon>
        <taxon>lamiids</taxon>
        <taxon>Solanales</taxon>
        <taxon>Solanaceae</taxon>
        <taxon>Solanoideae</taxon>
        <taxon>Solaneae</taxon>
        <taxon>Solanum</taxon>
        <taxon>Solanum subgen. Lycopersicon</taxon>
    </lineage>
</organism>
<dbReference type="AlphaFoldDB" id="A0A3Q7HLH5"/>
<dbReference type="PANTHER" id="PTHR11439">
    <property type="entry name" value="GAG-POL-RELATED RETROTRANSPOSON"/>
    <property type="match status" value="1"/>
</dbReference>
<accession>A0A3Q7HLH5</accession>
<dbReference type="STRING" id="4081.A0A3Q7HLH5"/>
<dbReference type="Proteomes" id="UP000004994">
    <property type="component" value="Chromosome 8"/>
</dbReference>
<dbReference type="PANTHER" id="PTHR11439:SF467">
    <property type="entry name" value="INTEGRASE CATALYTIC DOMAIN-CONTAINING PROTEIN"/>
    <property type="match status" value="1"/>
</dbReference>
<proteinExistence type="predicted"/>
<sequence>INHPSLINSSASFPSVCNERLRLSPLFFCAQQKYIIDLLLKLYMHTCNPIHTPIASQTFVSLMYGELLLYPSEYRSMVGALQYMTVTHLDITYTLNVVSQLMHDPRNTHLDCVKHIYRYLQGTFKYGSFLHSSSSISMVIATLMLIKPSIPMANVLLLDSLSSWVPILFLSMTRNNQQSQDHLQRSITYTLAEWIRHIR</sequence>
<evidence type="ECO:0000313" key="1">
    <source>
        <dbReference type="EnsemblPlants" id="Solyc08g059717.1.1"/>
    </source>
</evidence>
<dbReference type="EnsemblPlants" id="Solyc08g059717.1.1">
    <property type="protein sequence ID" value="Solyc08g059717.1.1"/>
    <property type="gene ID" value="Solyc08g059717.1"/>
</dbReference>
<keyword evidence="2" id="KW-1185">Reference proteome</keyword>
<evidence type="ECO:0008006" key="3">
    <source>
        <dbReference type="Google" id="ProtNLM"/>
    </source>
</evidence>
<reference evidence="1" key="2">
    <citation type="submission" date="2019-01" db="UniProtKB">
        <authorList>
            <consortium name="EnsemblPlants"/>
        </authorList>
    </citation>
    <scope>IDENTIFICATION</scope>
    <source>
        <strain evidence="1">cv. Heinz 1706</strain>
    </source>
</reference>
<protein>
    <recommendedName>
        <fullName evidence="3">Reverse transcriptase Ty1/copia-type domain-containing protein</fullName>
    </recommendedName>
</protein>
<reference evidence="1" key="1">
    <citation type="journal article" date="2012" name="Nature">
        <title>The tomato genome sequence provides insights into fleshy fruit evolution.</title>
        <authorList>
            <consortium name="Tomato Genome Consortium"/>
        </authorList>
    </citation>
    <scope>NUCLEOTIDE SEQUENCE [LARGE SCALE GENOMIC DNA]</scope>
    <source>
        <strain evidence="1">cv. Heinz 1706</strain>
    </source>
</reference>